<evidence type="ECO:0000313" key="1">
    <source>
        <dbReference type="EMBL" id="KAG0281630.1"/>
    </source>
</evidence>
<proteinExistence type="predicted"/>
<gene>
    <name evidence="1" type="ORF">BGZ97_009234</name>
</gene>
<keyword evidence="2" id="KW-1185">Reference proteome</keyword>
<dbReference type="AlphaFoldDB" id="A0A9P6UE33"/>
<reference evidence="1" key="1">
    <citation type="journal article" date="2020" name="Fungal Divers.">
        <title>Resolving the Mortierellaceae phylogeny through synthesis of multi-gene phylogenetics and phylogenomics.</title>
        <authorList>
            <person name="Vandepol N."/>
            <person name="Liber J."/>
            <person name="Desiro A."/>
            <person name="Na H."/>
            <person name="Kennedy M."/>
            <person name="Barry K."/>
            <person name="Grigoriev I.V."/>
            <person name="Miller A.N."/>
            <person name="O'Donnell K."/>
            <person name="Stajich J.E."/>
            <person name="Bonito G."/>
        </authorList>
    </citation>
    <scope>NUCLEOTIDE SEQUENCE</scope>
    <source>
        <strain evidence="1">NVP60</strain>
    </source>
</reference>
<protein>
    <recommendedName>
        <fullName evidence="3">Major capsid protein</fullName>
    </recommendedName>
</protein>
<evidence type="ECO:0000313" key="2">
    <source>
        <dbReference type="Proteomes" id="UP000823405"/>
    </source>
</evidence>
<evidence type="ECO:0008006" key="3">
    <source>
        <dbReference type="Google" id="ProtNLM"/>
    </source>
</evidence>
<dbReference type="Pfam" id="PF09950">
    <property type="entry name" value="Major_capside"/>
    <property type="match status" value="1"/>
</dbReference>
<dbReference type="EMBL" id="JAAAIN010004387">
    <property type="protein sequence ID" value="KAG0281630.1"/>
    <property type="molecule type" value="Genomic_DNA"/>
</dbReference>
<feature type="non-terminal residue" evidence="1">
    <location>
        <position position="293"/>
    </location>
</feature>
<accession>A0A9P6UE33</accession>
<name>A0A9P6UE33_9FUNG</name>
<organism evidence="1 2">
    <name type="scientific">Linnemannia gamsii</name>
    <dbReference type="NCBI Taxonomy" id="64522"/>
    <lineage>
        <taxon>Eukaryota</taxon>
        <taxon>Fungi</taxon>
        <taxon>Fungi incertae sedis</taxon>
        <taxon>Mucoromycota</taxon>
        <taxon>Mortierellomycotina</taxon>
        <taxon>Mortierellomycetes</taxon>
        <taxon>Mortierellales</taxon>
        <taxon>Mortierellaceae</taxon>
        <taxon>Linnemannia</taxon>
    </lineage>
</organism>
<dbReference type="InterPro" id="IPR020049">
    <property type="entry name" value="Major_capsid-like"/>
</dbReference>
<sequence>MDVMPDASPMLGLTTPSITTPTQFLQNWLPGFVRVITQARNIDECVGILTAGSWEDEEVVQGVMELTGTARPYGDYTNVPLSSWNVNFEQRTVVRFEKGMRTVPLEEKRASQMGVDSAAIKRAAAADALEEARNRIGYFGYNAGQNITYGLLNDPSLPPYRTLPKSKGGNGSTKWRDKSFSEITADIRTMLSDLRSQAGGNIKPKIIPTTLVLGESTIDFLTVTELGQSVNGWLTDNYPALRTVPCPEFDAAHGGDNVAYLYPERVNDLSTDGGHTFVQVVPAKFNLLGVQKL</sequence>
<comment type="caution">
    <text evidence="1">The sequence shown here is derived from an EMBL/GenBank/DDBJ whole genome shotgun (WGS) entry which is preliminary data.</text>
</comment>
<dbReference type="Proteomes" id="UP000823405">
    <property type="component" value="Unassembled WGS sequence"/>
</dbReference>